<dbReference type="PROSITE" id="PS50035">
    <property type="entry name" value="PLD"/>
    <property type="match status" value="2"/>
</dbReference>
<dbReference type="CDD" id="cd09112">
    <property type="entry name" value="PLDc_CLS_2"/>
    <property type="match status" value="1"/>
</dbReference>
<evidence type="ECO:0000256" key="9">
    <source>
        <dbReference type="ARBA" id="ARBA00023136"/>
    </source>
</evidence>
<keyword evidence="9" id="KW-0472">Membrane</keyword>
<evidence type="ECO:0000256" key="1">
    <source>
        <dbReference type="ARBA" id="ARBA00004236"/>
    </source>
</evidence>
<dbReference type="EC" id="2.7.8.-" evidence="12"/>
<keyword evidence="4" id="KW-0808">Transferase</keyword>
<keyword evidence="10" id="KW-0594">Phospholipid biosynthesis</keyword>
<proteinExistence type="predicted"/>
<protein>
    <recommendedName>
        <fullName evidence="12">Cardiolipin synthase</fullName>
        <ecNumber evidence="12">2.7.8.-</ecNumber>
    </recommendedName>
</protein>
<dbReference type="FunFam" id="3.30.870.10:FF:000014">
    <property type="entry name" value="Cardiolipin synthase"/>
    <property type="match status" value="1"/>
</dbReference>
<dbReference type="InterPro" id="IPR022924">
    <property type="entry name" value="Cardiolipin_synthase"/>
</dbReference>
<dbReference type="NCBIfam" id="TIGR04265">
    <property type="entry name" value="bac_cardiolipin"/>
    <property type="match status" value="1"/>
</dbReference>
<evidence type="ECO:0000256" key="4">
    <source>
        <dbReference type="ARBA" id="ARBA00022679"/>
    </source>
</evidence>
<evidence type="ECO:0000256" key="2">
    <source>
        <dbReference type="ARBA" id="ARBA00022475"/>
    </source>
</evidence>
<feature type="domain" description="PLD phosphodiesterase" evidence="13">
    <location>
        <begin position="142"/>
        <end position="169"/>
    </location>
</feature>
<keyword evidence="5" id="KW-0812">Transmembrane</keyword>
<evidence type="ECO:0000256" key="3">
    <source>
        <dbReference type="ARBA" id="ARBA00022516"/>
    </source>
</evidence>
<dbReference type="GO" id="GO:0032049">
    <property type="term" value="P:cardiolipin biosynthetic process"/>
    <property type="evidence" value="ECO:0007669"/>
    <property type="project" value="UniProtKB-UniRule"/>
</dbReference>
<evidence type="ECO:0000313" key="14">
    <source>
        <dbReference type="EMBL" id="RSL30468.1"/>
    </source>
</evidence>
<dbReference type="InterPro" id="IPR001736">
    <property type="entry name" value="PLipase_D/transphosphatidylase"/>
</dbReference>
<dbReference type="SUPFAM" id="SSF56024">
    <property type="entry name" value="Phospholipase D/nuclease"/>
    <property type="match status" value="2"/>
</dbReference>
<comment type="subcellular location">
    <subcellularLocation>
        <location evidence="1">Cell membrane</location>
    </subcellularLocation>
</comment>
<sequence>MVIIFNIFLLLFIIYFWLRLDFLLGEKNHILQQETNPVIYPDRCSNVAWFDTGEDFYQAFFEDIQSASDHVHVLFYIFRNDSIGSQLIDLLIEKASEGVTVRVLIDRISGGMNREGRNRLKNAGIHFSYSQKIKFPYLFYSLNRRNHRKITIIDGKIGYIGGFNIGDEYLGRDPKLGFWRDFHLRFDGEGVQDLQAQFLQDWSREHNQDTYRQERYYPKVAQGKQRTHFASTDAKGLEESFAEAIQQANHYIYIASPYFIPGSVIQDTLLTSLNRGVDITILLPEKRDHPLVKEASFSYLEELLHAGAKVYHFQDGFYHAKALLIDDSYCDVGSANFDLRSFHLNNEMNTLISDSTLFHTVKDAIEEDMKRSTRLTIKDLKDRPFSIRFREKIASSIEKLL</sequence>
<dbReference type="PANTHER" id="PTHR21248">
    <property type="entry name" value="CARDIOLIPIN SYNTHASE"/>
    <property type="match status" value="1"/>
</dbReference>
<dbReference type="SMART" id="SM00155">
    <property type="entry name" value="PLDc"/>
    <property type="match status" value="2"/>
</dbReference>
<dbReference type="EMBL" id="RBVX01000036">
    <property type="protein sequence ID" value="RSL30468.1"/>
    <property type="molecule type" value="Genomic_DNA"/>
</dbReference>
<dbReference type="CDD" id="cd09110">
    <property type="entry name" value="PLDc_CLS_1"/>
    <property type="match status" value="1"/>
</dbReference>
<dbReference type="OrthoDB" id="9762009at2"/>
<keyword evidence="15" id="KW-1185">Reference proteome</keyword>
<feature type="domain" description="PLD phosphodiesterase" evidence="13">
    <location>
        <begin position="314"/>
        <end position="341"/>
    </location>
</feature>
<keyword evidence="2" id="KW-1003">Cell membrane</keyword>
<evidence type="ECO:0000256" key="10">
    <source>
        <dbReference type="ARBA" id="ARBA00023209"/>
    </source>
</evidence>
<accession>A0A428MWE7</accession>
<dbReference type="RefSeq" id="WP_125560426.1">
    <property type="nucleotide sequence ID" value="NZ_RBVX01000036.1"/>
</dbReference>
<gene>
    <name evidence="14" type="primary">cls</name>
    <name evidence="14" type="ORF">D7Z54_25515</name>
</gene>
<evidence type="ECO:0000256" key="11">
    <source>
        <dbReference type="ARBA" id="ARBA00023264"/>
    </source>
</evidence>
<reference evidence="14 15" key="1">
    <citation type="submission" date="2018-10" db="EMBL/GenBank/DDBJ databases">
        <title>Draft genome sequence of Bacillus salarius IM0101, isolated from a hypersaline soil in Inner Mongolia, China.</title>
        <authorList>
            <person name="Yamprayoonswat W."/>
            <person name="Boonvisut S."/>
            <person name="Jumpathong W."/>
            <person name="Sittihan S."/>
            <person name="Ruangsuj P."/>
            <person name="Wanthongcharoen S."/>
            <person name="Thongpramul N."/>
            <person name="Pimmason S."/>
            <person name="Yu B."/>
            <person name="Yasawong M."/>
        </authorList>
    </citation>
    <scope>NUCLEOTIDE SEQUENCE [LARGE SCALE GENOMIC DNA]</scope>
    <source>
        <strain evidence="14 15">IM0101</strain>
    </source>
</reference>
<dbReference type="AlphaFoldDB" id="A0A428MWE7"/>
<keyword evidence="7" id="KW-1133">Transmembrane helix</keyword>
<evidence type="ECO:0000256" key="8">
    <source>
        <dbReference type="ARBA" id="ARBA00023098"/>
    </source>
</evidence>
<evidence type="ECO:0000256" key="7">
    <source>
        <dbReference type="ARBA" id="ARBA00022989"/>
    </source>
</evidence>
<keyword evidence="8" id="KW-0443">Lipid metabolism</keyword>
<evidence type="ECO:0000259" key="13">
    <source>
        <dbReference type="PROSITE" id="PS50035"/>
    </source>
</evidence>
<dbReference type="InterPro" id="IPR025202">
    <property type="entry name" value="PLD-like_dom"/>
</dbReference>
<evidence type="ECO:0000256" key="12">
    <source>
        <dbReference type="NCBIfam" id="TIGR04265"/>
    </source>
</evidence>
<organism evidence="14 15">
    <name type="scientific">Salibacterium salarium</name>
    <dbReference type="NCBI Taxonomy" id="284579"/>
    <lineage>
        <taxon>Bacteria</taxon>
        <taxon>Bacillati</taxon>
        <taxon>Bacillota</taxon>
        <taxon>Bacilli</taxon>
        <taxon>Bacillales</taxon>
        <taxon>Bacillaceae</taxon>
    </lineage>
</organism>
<comment type="caution">
    <text evidence="14">The sequence shown here is derived from an EMBL/GenBank/DDBJ whole genome shotgun (WGS) entry which is preliminary data.</text>
</comment>
<dbReference type="Pfam" id="PF13091">
    <property type="entry name" value="PLDc_2"/>
    <property type="match status" value="2"/>
</dbReference>
<keyword evidence="6" id="KW-0677">Repeat</keyword>
<keyword evidence="11" id="KW-1208">Phospholipid metabolism</keyword>
<dbReference type="Proteomes" id="UP000275076">
    <property type="component" value="Unassembled WGS sequence"/>
</dbReference>
<evidence type="ECO:0000256" key="6">
    <source>
        <dbReference type="ARBA" id="ARBA00022737"/>
    </source>
</evidence>
<dbReference type="PANTHER" id="PTHR21248:SF7">
    <property type="entry name" value="MINOR CARDIOLIPIN SYNTHASE CLSB"/>
    <property type="match status" value="1"/>
</dbReference>
<evidence type="ECO:0000313" key="15">
    <source>
        <dbReference type="Proteomes" id="UP000275076"/>
    </source>
</evidence>
<name>A0A428MWE7_9BACI</name>
<keyword evidence="3" id="KW-0444">Lipid biosynthesis</keyword>
<dbReference type="PIRSF" id="PIRSF000850">
    <property type="entry name" value="Phospholipase_D_PSS"/>
    <property type="match status" value="1"/>
</dbReference>
<evidence type="ECO:0000256" key="5">
    <source>
        <dbReference type="ARBA" id="ARBA00022692"/>
    </source>
</evidence>
<dbReference type="GO" id="GO:0008808">
    <property type="term" value="F:cardiolipin synthase activity"/>
    <property type="evidence" value="ECO:0007669"/>
    <property type="project" value="UniProtKB-UniRule"/>
</dbReference>
<dbReference type="Gene3D" id="3.30.870.10">
    <property type="entry name" value="Endonuclease Chain A"/>
    <property type="match status" value="2"/>
</dbReference>
<dbReference type="GO" id="GO:0005886">
    <property type="term" value="C:plasma membrane"/>
    <property type="evidence" value="ECO:0007669"/>
    <property type="project" value="UniProtKB-SubCell"/>
</dbReference>